<keyword evidence="8 15" id="KW-0406">Ion transport</keyword>
<keyword evidence="2 15" id="KW-0813">Transport</keyword>
<dbReference type="InterPro" id="IPR028987">
    <property type="entry name" value="ATP_synth_B-like_membr_sf"/>
</dbReference>
<dbReference type="OrthoDB" id="9788020at2"/>
<dbReference type="Proteomes" id="UP000236724">
    <property type="component" value="Unassembled WGS sequence"/>
</dbReference>
<evidence type="ECO:0000256" key="17">
    <source>
        <dbReference type="SAM" id="Coils"/>
    </source>
</evidence>
<keyword evidence="19" id="KW-1185">Reference proteome</keyword>
<keyword evidence="6 15" id="KW-0375">Hydrogen ion transport</keyword>
<dbReference type="EMBL" id="FMSV02000556">
    <property type="protein sequence ID" value="SEH08723.1"/>
    <property type="molecule type" value="Genomic_DNA"/>
</dbReference>
<comment type="similarity">
    <text evidence="1 15 16">Belongs to the ATPase B chain family.</text>
</comment>
<evidence type="ECO:0000256" key="8">
    <source>
        <dbReference type="ARBA" id="ARBA00023065"/>
    </source>
</evidence>
<evidence type="ECO:0000256" key="11">
    <source>
        <dbReference type="ARBA" id="ARBA00025198"/>
    </source>
</evidence>
<keyword evidence="7 15" id="KW-1133">Transmembrane helix</keyword>
<dbReference type="HAMAP" id="MF_01398">
    <property type="entry name" value="ATP_synth_b_bprime"/>
    <property type="match status" value="1"/>
</dbReference>
<evidence type="ECO:0000313" key="19">
    <source>
        <dbReference type="Proteomes" id="UP000236724"/>
    </source>
</evidence>
<protein>
    <recommendedName>
        <fullName evidence="15">ATP synthase subunit b</fullName>
    </recommendedName>
    <alternativeName>
        <fullName evidence="15">ATP synthase F(0) sector subunit b</fullName>
    </alternativeName>
    <alternativeName>
        <fullName evidence="15">ATPase subunit I</fullName>
    </alternativeName>
    <alternativeName>
        <fullName evidence="15">F-type ATPase subunit b</fullName>
        <shortName evidence="15">F-ATPase subunit b</shortName>
    </alternativeName>
</protein>
<evidence type="ECO:0000256" key="12">
    <source>
        <dbReference type="ARBA" id="ARBA00025614"/>
    </source>
</evidence>
<evidence type="ECO:0000256" key="13">
    <source>
        <dbReference type="ARBA" id="ARBA00026054"/>
    </source>
</evidence>
<evidence type="ECO:0000256" key="6">
    <source>
        <dbReference type="ARBA" id="ARBA00022781"/>
    </source>
</evidence>
<dbReference type="PANTHER" id="PTHR33445:SF1">
    <property type="entry name" value="ATP SYNTHASE SUBUNIT B"/>
    <property type="match status" value="1"/>
</dbReference>
<dbReference type="SUPFAM" id="SSF81573">
    <property type="entry name" value="F1F0 ATP synthase subunit B, membrane domain"/>
    <property type="match status" value="1"/>
</dbReference>
<evidence type="ECO:0000256" key="3">
    <source>
        <dbReference type="ARBA" id="ARBA00022475"/>
    </source>
</evidence>
<comment type="function">
    <text evidence="11 15">F(1)F(0) ATP synthase produces ATP from ADP in the presence of a proton or sodium gradient. F-type ATPases consist of two structural domains, F(1) containing the extramembraneous catalytic core and F(0) containing the membrane proton channel, linked together by a central stalk and a peripheral stalk. During catalysis, ATP synthesis in the catalytic domain of F(1) is coupled via a rotary mechanism of the central stalk subunits to proton translocation.</text>
</comment>
<proteinExistence type="inferred from homology"/>
<dbReference type="InterPro" id="IPR005864">
    <property type="entry name" value="ATP_synth_F0_bsu_bac"/>
</dbReference>
<dbReference type="GO" id="GO:0046961">
    <property type="term" value="F:proton-transporting ATPase activity, rotational mechanism"/>
    <property type="evidence" value="ECO:0007669"/>
    <property type="project" value="TreeGrafter"/>
</dbReference>
<dbReference type="PANTHER" id="PTHR33445">
    <property type="entry name" value="ATP SYNTHASE SUBUNIT B', CHLOROPLASTIC"/>
    <property type="match status" value="1"/>
</dbReference>
<organism evidence="18 19">
    <name type="scientific">Candidatus Venteria ishoeyi</name>
    <dbReference type="NCBI Taxonomy" id="1899563"/>
    <lineage>
        <taxon>Bacteria</taxon>
        <taxon>Pseudomonadati</taxon>
        <taxon>Pseudomonadota</taxon>
        <taxon>Gammaproteobacteria</taxon>
        <taxon>Thiotrichales</taxon>
        <taxon>Thiotrichaceae</taxon>
        <taxon>Venteria</taxon>
    </lineage>
</organism>
<dbReference type="GO" id="GO:0005886">
    <property type="term" value="C:plasma membrane"/>
    <property type="evidence" value="ECO:0007669"/>
    <property type="project" value="UniProtKB-SubCell"/>
</dbReference>
<evidence type="ECO:0000256" key="14">
    <source>
        <dbReference type="ARBA" id="ARBA00037847"/>
    </source>
</evidence>
<comment type="subunit">
    <text evidence="13">F-type ATPases have 2 components, F(1) - the catalytic core - and F(0) - the membrane proton channel. F(1) has five subunits: alpha(3), beta(3), gamma(1), delta(1), epsilon(1). F(0) has four main subunits: a(1), b(2) and c(10-14). The alpha and beta chains form an alternating ring which encloses part of the gamma chain. F(1) is attached to F(0) by a central stalk formed by the gamma and epsilon chains, while a peripheral stalk is formed by the delta and b chains.</text>
</comment>
<evidence type="ECO:0000256" key="10">
    <source>
        <dbReference type="ARBA" id="ARBA00023310"/>
    </source>
</evidence>
<dbReference type="NCBIfam" id="TIGR01144">
    <property type="entry name" value="ATP_synt_b"/>
    <property type="match status" value="1"/>
</dbReference>
<evidence type="ECO:0000256" key="4">
    <source>
        <dbReference type="ARBA" id="ARBA00022547"/>
    </source>
</evidence>
<dbReference type="Pfam" id="PF00430">
    <property type="entry name" value="ATP-synt_B"/>
    <property type="match status" value="1"/>
</dbReference>
<dbReference type="GO" id="GO:0045259">
    <property type="term" value="C:proton-transporting ATP synthase complex"/>
    <property type="evidence" value="ECO:0007669"/>
    <property type="project" value="UniProtKB-KW"/>
</dbReference>
<evidence type="ECO:0000256" key="9">
    <source>
        <dbReference type="ARBA" id="ARBA00023136"/>
    </source>
</evidence>
<dbReference type="CDD" id="cd06503">
    <property type="entry name" value="ATP-synt_Fo_b"/>
    <property type="match status" value="1"/>
</dbReference>
<comment type="subunit">
    <text evidence="15">F-type ATPases have 2 components, F(1) - the catalytic core - and F(0) - the membrane proton channel. F(1) has five subunits: alpha(3), beta(3), gamma(1), delta(1), epsilon(1). F(0) has three main subunits: a(1), b(2) and c(10-14). The alpha and beta chains form an alternating ring which encloses part of the gamma chain. F(1) is attached to F(0) by a central stalk formed by the gamma and epsilon chains, while a peripheral stalk is formed by the delta and b chains.</text>
</comment>
<name>A0A1H6FGE3_9GAMM</name>
<comment type="function">
    <text evidence="12">Component of the F(0) channel, it forms part of the peripheral stalk, linking F(1) to F(0). The b'-subunit is a diverged and duplicated form of b found in plants and photosynthetic bacteria.</text>
</comment>
<dbReference type="AlphaFoldDB" id="A0A1H6FGE3"/>
<accession>A0A1H6FGE3</accession>
<dbReference type="Gene3D" id="1.20.5.620">
    <property type="entry name" value="F1F0 ATP synthase subunit B, membrane domain"/>
    <property type="match status" value="1"/>
</dbReference>
<sequence length="156" mass="17831">MNITATLLGQIFTFAVLVWFVNRFLWGPMTQMMADRRKRITDGLAAAERGKHELELAEKKAVERLREAKQQSADVIAQANKRANEIIEESKDTGRQEGQRQLDAAQVEIEQEINRAKTHLREEFAEIVLEGVHKILEKEVNAKAHGEFINKLAQKI</sequence>
<keyword evidence="4 15" id="KW-0138">CF(0)</keyword>
<keyword evidence="10 15" id="KW-0066">ATP synthesis</keyword>
<dbReference type="NCBIfam" id="NF004411">
    <property type="entry name" value="PRK05759.1-2"/>
    <property type="match status" value="1"/>
</dbReference>
<dbReference type="InterPro" id="IPR002146">
    <property type="entry name" value="ATP_synth_b/b'su_bac/chlpt"/>
</dbReference>
<dbReference type="RefSeq" id="WP_103922240.1">
    <property type="nucleotide sequence ID" value="NZ_FMSV02000556.1"/>
</dbReference>
<feature type="transmembrane region" description="Helical" evidence="15">
    <location>
        <begin position="6"/>
        <end position="26"/>
    </location>
</feature>
<feature type="coiled-coil region" evidence="17">
    <location>
        <begin position="51"/>
        <end position="122"/>
    </location>
</feature>
<keyword evidence="9 15" id="KW-0472">Membrane</keyword>
<evidence type="ECO:0000256" key="16">
    <source>
        <dbReference type="RuleBase" id="RU003848"/>
    </source>
</evidence>
<dbReference type="GO" id="GO:0012505">
    <property type="term" value="C:endomembrane system"/>
    <property type="evidence" value="ECO:0007669"/>
    <property type="project" value="UniProtKB-SubCell"/>
</dbReference>
<evidence type="ECO:0000256" key="15">
    <source>
        <dbReference type="HAMAP-Rule" id="MF_01398"/>
    </source>
</evidence>
<keyword evidence="17" id="KW-0175">Coiled coil</keyword>
<keyword evidence="5 15" id="KW-0812">Transmembrane</keyword>
<evidence type="ECO:0000256" key="1">
    <source>
        <dbReference type="ARBA" id="ARBA00005513"/>
    </source>
</evidence>
<dbReference type="InterPro" id="IPR050059">
    <property type="entry name" value="ATP_synthase_B_chain"/>
</dbReference>
<dbReference type="GO" id="GO:0046933">
    <property type="term" value="F:proton-transporting ATP synthase activity, rotational mechanism"/>
    <property type="evidence" value="ECO:0007669"/>
    <property type="project" value="UniProtKB-UniRule"/>
</dbReference>
<evidence type="ECO:0000256" key="5">
    <source>
        <dbReference type="ARBA" id="ARBA00022692"/>
    </source>
</evidence>
<evidence type="ECO:0000256" key="2">
    <source>
        <dbReference type="ARBA" id="ARBA00022448"/>
    </source>
</evidence>
<evidence type="ECO:0000313" key="18">
    <source>
        <dbReference type="EMBL" id="SEH08723.1"/>
    </source>
</evidence>
<keyword evidence="3 15" id="KW-1003">Cell membrane</keyword>
<gene>
    <name evidence="15 18" type="primary">atpF</name>
    <name evidence="18" type="ORF">MBHS_04615</name>
</gene>
<reference evidence="18 19" key="1">
    <citation type="submission" date="2016-10" db="EMBL/GenBank/DDBJ databases">
        <authorList>
            <person name="de Groot N.N."/>
        </authorList>
    </citation>
    <scope>NUCLEOTIDE SEQUENCE [LARGE SCALE GENOMIC DNA]</scope>
    <source>
        <strain evidence="18">MBHS1</strain>
    </source>
</reference>
<comment type="subcellular location">
    <subcellularLocation>
        <location evidence="15">Cell membrane</location>
        <topology evidence="15">Single-pass membrane protein</topology>
    </subcellularLocation>
    <subcellularLocation>
        <location evidence="14">Endomembrane system</location>
        <topology evidence="14">Single-pass membrane protein</topology>
    </subcellularLocation>
</comment>
<evidence type="ECO:0000256" key="7">
    <source>
        <dbReference type="ARBA" id="ARBA00022989"/>
    </source>
</evidence>